<dbReference type="EMBL" id="JAVHUY010000062">
    <property type="protein sequence ID" value="MDQ7910796.1"/>
    <property type="molecule type" value="Genomic_DNA"/>
</dbReference>
<evidence type="ECO:0000313" key="2">
    <source>
        <dbReference type="Proteomes" id="UP001230908"/>
    </source>
</evidence>
<reference evidence="1 2" key="1">
    <citation type="submission" date="2023-08" db="EMBL/GenBank/DDBJ databases">
        <title>Phytohabitans sansha sp. nov., isolated from marine sediment.</title>
        <authorList>
            <person name="Zhao Y."/>
            <person name="Yi K."/>
        </authorList>
    </citation>
    <scope>NUCLEOTIDE SEQUENCE [LARGE SCALE GENOMIC DNA]</scope>
    <source>
        <strain evidence="1 2">ZYX-F-186</strain>
    </source>
</reference>
<organism evidence="1 2">
    <name type="scientific">Phytohabitans maris</name>
    <dbReference type="NCBI Taxonomy" id="3071409"/>
    <lineage>
        <taxon>Bacteria</taxon>
        <taxon>Bacillati</taxon>
        <taxon>Actinomycetota</taxon>
        <taxon>Actinomycetes</taxon>
        <taxon>Micromonosporales</taxon>
        <taxon>Micromonosporaceae</taxon>
    </lineage>
</organism>
<dbReference type="RefSeq" id="WP_308718037.1">
    <property type="nucleotide sequence ID" value="NZ_JAVHUY010000062.1"/>
</dbReference>
<name>A0ABU0ZUS9_9ACTN</name>
<evidence type="ECO:0000313" key="1">
    <source>
        <dbReference type="EMBL" id="MDQ7910796.1"/>
    </source>
</evidence>
<protein>
    <submittedName>
        <fullName evidence="1">Uncharacterized protein</fullName>
    </submittedName>
</protein>
<comment type="caution">
    <text evidence="1">The sequence shown here is derived from an EMBL/GenBank/DDBJ whole genome shotgun (WGS) entry which is preliminary data.</text>
</comment>
<accession>A0ABU0ZUS9</accession>
<keyword evidence="2" id="KW-1185">Reference proteome</keyword>
<sequence length="169" mass="19327">MITLIIGGLLTYFSQWGTDRRQHQAARQALETDRAYRRQERRETFELEHLLRLNEALMRYARAVGRMHHHDSMVAKTSSVYASHLLPEDISQEAHETGRDVLGSMNLALDDELRAKVNQAYELLSDVESMTKTTPDRAKAAMLTAIDAYREALNGIAARIRQIYLDQAI</sequence>
<proteinExistence type="predicted"/>
<dbReference type="Proteomes" id="UP001230908">
    <property type="component" value="Unassembled WGS sequence"/>
</dbReference>
<gene>
    <name evidence="1" type="ORF">RB614_40525</name>
</gene>